<dbReference type="PANTHER" id="PTHR22726:SF24">
    <property type="entry name" value="M48 FAMILY METALLOPEPTIDASE"/>
    <property type="match status" value="1"/>
</dbReference>
<dbReference type="RefSeq" id="WP_089357755.1">
    <property type="nucleotide sequence ID" value="NZ_FZPD01000005.1"/>
</dbReference>
<dbReference type="AlphaFoldDB" id="A0A239L9M8"/>
<sequence>MKHKLASLSLLFLALLLFQCANVPMSGRSQLALIGNDQIFPMSFDQYEQVKKESKIVTGTDEARMVKRVGTRIQRAVEQYFADQGQSSYLNDYKWEFNLIDEETVNAWCMPGGKVAFYTGIMPICKDETGVAVVMGHEIAHAIANHGRERISQQYAAQFGLSAVSILLSGGSSAPSIPTEIIMQGAGAATSLGILAFSRKHESESDKLGLYFMAMAGYNPQEAPKFWERMAAQSGGQSPPEFVSTHPSHDTRISDLKANMPKAMEYYRKSQ</sequence>
<keyword evidence="11" id="KW-1185">Reference proteome</keyword>
<gene>
    <name evidence="10" type="ORF">SAMN05421640_3072</name>
</gene>
<comment type="similarity">
    <text evidence="6">Belongs to the peptidase M48 family.</text>
</comment>
<feature type="chain" id="PRO_5012873395" evidence="8">
    <location>
        <begin position="22"/>
        <end position="271"/>
    </location>
</feature>
<feature type="region of interest" description="Disordered" evidence="7">
    <location>
        <begin position="232"/>
        <end position="255"/>
    </location>
</feature>
<reference evidence="10 11" key="1">
    <citation type="submission" date="2017-06" db="EMBL/GenBank/DDBJ databases">
        <authorList>
            <person name="Kim H.J."/>
            <person name="Triplett B.A."/>
        </authorList>
    </citation>
    <scope>NUCLEOTIDE SEQUENCE [LARGE SCALE GENOMIC DNA]</scope>
    <source>
        <strain evidence="10 11">DSM 19307</strain>
    </source>
</reference>
<evidence type="ECO:0000256" key="2">
    <source>
        <dbReference type="ARBA" id="ARBA00022723"/>
    </source>
</evidence>
<evidence type="ECO:0000259" key="9">
    <source>
        <dbReference type="Pfam" id="PF01435"/>
    </source>
</evidence>
<protein>
    <submittedName>
        <fullName evidence="10">Peptidase family M48</fullName>
    </submittedName>
</protein>
<dbReference type="GO" id="GO:0046872">
    <property type="term" value="F:metal ion binding"/>
    <property type="evidence" value="ECO:0007669"/>
    <property type="project" value="UniProtKB-KW"/>
</dbReference>
<dbReference type="InterPro" id="IPR001915">
    <property type="entry name" value="Peptidase_M48"/>
</dbReference>
<proteinExistence type="inferred from homology"/>
<organism evidence="10 11">
    <name type="scientific">Ekhidna lutea</name>
    <dbReference type="NCBI Taxonomy" id="447679"/>
    <lineage>
        <taxon>Bacteria</taxon>
        <taxon>Pseudomonadati</taxon>
        <taxon>Bacteroidota</taxon>
        <taxon>Cytophagia</taxon>
        <taxon>Cytophagales</taxon>
        <taxon>Reichenbachiellaceae</taxon>
        <taxon>Ekhidna</taxon>
    </lineage>
</organism>
<dbReference type="CDD" id="cd07331">
    <property type="entry name" value="M48C_Oma1_like"/>
    <property type="match status" value="1"/>
</dbReference>
<dbReference type="GO" id="GO:0051603">
    <property type="term" value="P:proteolysis involved in protein catabolic process"/>
    <property type="evidence" value="ECO:0007669"/>
    <property type="project" value="TreeGrafter"/>
</dbReference>
<dbReference type="Proteomes" id="UP000198393">
    <property type="component" value="Unassembled WGS sequence"/>
</dbReference>
<name>A0A239L9M8_EKHLU</name>
<evidence type="ECO:0000313" key="10">
    <source>
        <dbReference type="EMBL" id="SNT27015.1"/>
    </source>
</evidence>
<keyword evidence="3 6" id="KW-0378">Hydrolase</keyword>
<keyword evidence="4 6" id="KW-0862">Zinc</keyword>
<feature type="signal peptide" evidence="8">
    <location>
        <begin position="1"/>
        <end position="21"/>
    </location>
</feature>
<dbReference type="InterPro" id="IPR051156">
    <property type="entry name" value="Mito/Outer_Membr_Metalloprot"/>
</dbReference>
<keyword evidence="2" id="KW-0479">Metal-binding</keyword>
<dbReference type="OrthoDB" id="9810445at2"/>
<keyword evidence="5 6" id="KW-0482">Metalloprotease</keyword>
<evidence type="ECO:0000256" key="8">
    <source>
        <dbReference type="SAM" id="SignalP"/>
    </source>
</evidence>
<evidence type="ECO:0000256" key="7">
    <source>
        <dbReference type="SAM" id="MobiDB-lite"/>
    </source>
</evidence>
<keyword evidence="8" id="KW-0732">Signal</keyword>
<evidence type="ECO:0000256" key="5">
    <source>
        <dbReference type="ARBA" id="ARBA00023049"/>
    </source>
</evidence>
<dbReference type="GO" id="GO:0016020">
    <property type="term" value="C:membrane"/>
    <property type="evidence" value="ECO:0007669"/>
    <property type="project" value="TreeGrafter"/>
</dbReference>
<comment type="cofactor">
    <cofactor evidence="6">
        <name>Zn(2+)</name>
        <dbReference type="ChEBI" id="CHEBI:29105"/>
    </cofactor>
    <text evidence="6">Binds 1 zinc ion per subunit.</text>
</comment>
<dbReference type="EMBL" id="FZPD01000005">
    <property type="protein sequence ID" value="SNT27015.1"/>
    <property type="molecule type" value="Genomic_DNA"/>
</dbReference>
<dbReference type="Pfam" id="PF01435">
    <property type="entry name" value="Peptidase_M48"/>
    <property type="match status" value="1"/>
</dbReference>
<evidence type="ECO:0000256" key="6">
    <source>
        <dbReference type="RuleBase" id="RU003983"/>
    </source>
</evidence>
<dbReference type="Gene3D" id="3.30.2010.10">
    <property type="entry name" value="Metalloproteases ('zincins'), catalytic domain"/>
    <property type="match status" value="1"/>
</dbReference>
<evidence type="ECO:0000256" key="1">
    <source>
        <dbReference type="ARBA" id="ARBA00022670"/>
    </source>
</evidence>
<dbReference type="GO" id="GO:0004222">
    <property type="term" value="F:metalloendopeptidase activity"/>
    <property type="evidence" value="ECO:0007669"/>
    <property type="project" value="InterPro"/>
</dbReference>
<accession>A0A239L9M8</accession>
<evidence type="ECO:0000256" key="4">
    <source>
        <dbReference type="ARBA" id="ARBA00022833"/>
    </source>
</evidence>
<evidence type="ECO:0000313" key="11">
    <source>
        <dbReference type="Proteomes" id="UP000198393"/>
    </source>
</evidence>
<keyword evidence="1 6" id="KW-0645">Protease</keyword>
<feature type="domain" description="Peptidase M48" evidence="9">
    <location>
        <begin position="73"/>
        <end position="258"/>
    </location>
</feature>
<evidence type="ECO:0000256" key="3">
    <source>
        <dbReference type="ARBA" id="ARBA00022801"/>
    </source>
</evidence>
<dbReference type="PANTHER" id="PTHR22726">
    <property type="entry name" value="METALLOENDOPEPTIDASE OMA1"/>
    <property type="match status" value="1"/>
</dbReference>